<comment type="caution">
    <text evidence="2">The sequence shown here is derived from an EMBL/GenBank/DDBJ whole genome shotgun (WGS) entry which is preliminary data.</text>
</comment>
<keyword evidence="3" id="KW-1185">Reference proteome</keyword>
<protein>
    <submittedName>
        <fullName evidence="2">DUF4240 domain-containing protein</fullName>
    </submittedName>
</protein>
<dbReference type="RefSeq" id="WP_386195669.1">
    <property type="nucleotide sequence ID" value="NZ_JBHSBC010000048.1"/>
</dbReference>
<evidence type="ECO:0000313" key="3">
    <source>
        <dbReference type="Proteomes" id="UP001595698"/>
    </source>
</evidence>
<evidence type="ECO:0000313" key="2">
    <source>
        <dbReference type="EMBL" id="MFC3985545.1"/>
    </source>
</evidence>
<accession>A0ABV8FC31</accession>
<organism evidence="2 3">
    <name type="scientific">Streptosporangium jomthongense</name>
    <dbReference type="NCBI Taxonomy" id="1193683"/>
    <lineage>
        <taxon>Bacteria</taxon>
        <taxon>Bacillati</taxon>
        <taxon>Actinomycetota</taxon>
        <taxon>Actinomycetes</taxon>
        <taxon>Streptosporangiales</taxon>
        <taxon>Streptosporangiaceae</taxon>
        <taxon>Streptosporangium</taxon>
    </lineage>
</organism>
<dbReference type="Pfam" id="PF14024">
    <property type="entry name" value="DUF4240"/>
    <property type="match status" value="1"/>
</dbReference>
<proteinExistence type="predicted"/>
<feature type="domain" description="DUF4240" evidence="1">
    <location>
        <begin position="1"/>
        <end position="125"/>
    </location>
</feature>
<reference evidence="3" key="1">
    <citation type="journal article" date="2019" name="Int. J. Syst. Evol. Microbiol.">
        <title>The Global Catalogue of Microorganisms (GCM) 10K type strain sequencing project: providing services to taxonomists for standard genome sequencing and annotation.</title>
        <authorList>
            <consortium name="The Broad Institute Genomics Platform"/>
            <consortium name="The Broad Institute Genome Sequencing Center for Infectious Disease"/>
            <person name="Wu L."/>
            <person name="Ma J."/>
        </authorList>
    </citation>
    <scope>NUCLEOTIDE SEQUENCE [LARGE SCALE GENOMIC DNA]</scope>
    <source>
        <strain evidence="3">TBRC 7912</strain>
    </source>
</reference>
<dbReference type="Proteomes" id="UP001595698">
    <property type="component" value="Unassembled WGS sequence"/>
</dbReference>
<name>A0ABV8FC31_9ACTN</name>
<sequence>MDQDDFWATIERARALGGPLHEALETVLADMPAEAVVDYSQHYDEHGAALHRWDVWAAAYLIGGGCSDDSFMDFRAGVIAQGRECHRIALTGPDRLADLPLVLAGDGEDLFYEDFVYVPANAYRRLTGGDDLFAAQRTRYPQPLDEPDMGEDFDFDDPAEMRRRLPRLAALFLDDSPRT</sequence>
<dbReference type="EMBL" id="JBHSBC010000048">
    <property type="protein sequence ID" value="MFC3985545.1"/>
    <property type="molecule type" value="Genomic_DNA"/>
</dbReference>
<dbReference type="InterPro" id="IPR025334">
    <property type="entry name" value="DUF4240"/>
</dbReference>
<gene>
    <name evidence="2" type="ORF">ACFOYY_35820</name>
</gene>
<evidence type="ECO:0000259" key="1">
    <source>
        <dbReference type="Pfam" id="PF14024"/>
    </source>
</evidence>